<dbReference type="Proteomes" id="UP000501690">
    <property type="component" value="Linkage Group LG6"/>
</dbReference>
<dbReference type="AlphaFoldDB" id="A0A4D6M5K1"/>
<name>A0A4D6M5K1_VIGUN</name>
<keyword evidence="1" id="KW-0175">Coiled coil</keyword>
<evidence type="ECO:0000313" key="2">
    <source>
        <dbReference type="EMBL" id="QCD96485.1"/>
    </source>
</evidence>
<accession>A0A4D6M5K1</accession>
<gene>
    <name evidence="2" type="ORF">DEO72_LG6g1189</name>
</gene>
<evidence type="ECO:0000256" key="1">
    <source>
        <dbReference type="SAM" id="Coils"/>
    </source>
</evidence>
<organism evidence="2 3">
    <name type="scientific">Vigna unguiculata</name>
    <name type="common">Cowpea</name>
    <dbReference type="NCBI Taxonomy" id="3917"/>
    <lineage>
        <taxon>Eukaryota</taxon>
        <taxon>Viridiplantae</taxon>
        <taxon>Streptophyta</taxon>
        <taxon>Embryophyta</taxon>
        <taxon>Tracheophyta</taxon>
        <taxon>Spermatophyta</taxon>
        <taxon>Magnoliopsida</taxon>
        <taxon>eudicotyledons</taxon>
        <taxon>Gunneridae</taxon>
        <taxon>Pentapetalae</taxon>
        <taxon>rosids</taxon>
        <taxon>fabids</taxon>
        <taxon>Fabales</taxon>
        <taxon>Fabaceae</taxon>
        <taxon>Papilionoideae</taxon>
        <taxon>50 kb inversion clade</taxon>
        <taxon>NPAAA clade</taxon>
        <taxon>indigoferoid/millettioid clade</taxon>
        <taxon>Phaseoleae</taxon>
        <taxon>Vigna</taxon>
    </lineage>
</organism>
<dbReference type="EMBL" id="CP039350">
    <property type="protein sequence ID" value="QCD96485.1"/>
    <property type="molecule type" value="Genomic_DNA"/>
</dbReference>
<keyword evidence="3" id="KW-1185">Reference proteome</keyword>
<proteinExistence type="predicted"/>
<reference evidence="2 3" key="1">
    <citation type="submission" date="2019-04" db="EMBL/GenBank/DDBJ databases">
        <title>An improved genome assembly and genetic linkage map for asparagus bean, Vigna unguiculata ssp. sesquipedialis.</title>
        <authorList>
            <person name="Xia Q."/>
            <person name="Zhang R."/>
            <person name="Dong Y."/>
        </authorList>
    </citation>
    <scope>NUCLEOTIDE SEQUENCE [LARGE SCALE GENOMIC DNA]</scope>
    <source>
        <tissue evidence="2">Leaf</tissue>
    </source>
</reference>
<protein>
    <submittedName>
        <fullName evidence="2">Uncharacterized protein</fullName>
    </submittedName>
</protein>
<sequence length="362" mass="41200">MNLYVEELQGKVDKFAKERAAWKKERESWKEERKRLGTWKVRCLDSEGKLNKRITDLEANYDELKEKYEGAEGELDDLKGCIIQEHINGLLTRSRAVSYTPLDVYKRRTVDEPAPVSYTPLDVYKRRTVDEPAPVSYTPLDVYKRRTVDEPAPVSYTPLDVYKRRTVDEPAPVSYTPLDVYKRRTVDEPAPVSYTPLDVYKRRTVDEPAPVSYTPLDVTGSNLDGHKVKGRVLAFVVNCYREKHEIEAVRLGELSFVPVKLLMCVMILEHCDFQLNFVGCETRSMYDMIGKSEANSATFAQASPSRLSESCRIRLGLFDSWNSLRRAGSELGDLARGFGVLGDGHSCLGESGSPKRVIEVQW</sequence>
<feature type="coiled-coil region" evidence="1">
    <location>
        <begin position="5"/>
        <end position="81"/>
    </location>
</feature>
<evidence type="ECO:0000313" key="3">
    <source>
        <dbReference type="Proteomes" id="UP000501690"/>
    </source>
</evidence>